<feature type="compositionally biased region" description="Polar residues" evidence="1">
    <location>
        <begin position="88"/>
        <end position="98"/>
    </location>
</feature>
<dbReference type="AlphaFoldDB" id="A0A2G5SUI6"/>
<organism evidence="3 4">
    <name type="scientific">Caenorhabditis nigoni</name>
    <dbReference type="NCBI Taxonomy" id="1611254"/>
    <lineage>
        <taxon>Eukaryota</taxon>
        <taxon>Metazoa</taxon>
        <taxon>Ecdysozoa</taxon>
        <taxon>Nematoda</taxon>
        <taxon>Chromadorea</taxon>
        <taxon>Rhabditida</taxon>
        <taxon>Rhabditina</taxon>
        <taxon>Rhabditomorpha</taxon>
        <taxon>Rhabditoidea</taxon>
        <taxon>Rhabditidae</taxon>
        <taxon>Peloderinae</taxon>
        <taxon>Caenorhabditis</taxon>
    </lineage>
</organism>
<evidence type="ECO:0000313" key="4">
    <source>
        <dbReference type="Proteomes" id="UP000230233"/>
    </source>
</evidence>
<feature type="signal peptide" evidence="2">
    <location>
        <begin position="1"/>
        <end position="27"/>
    </location>
</feature>
<keyword evidence="2" id="KW-0732">Signal</keyword>
<reference evidence="4" key="1">
    <citation type="submission" date="2017-10" db="EMBL/GenBank/DDBJ databases">
        <title>Rapid genome shrinkage in a self-fertile nematode reveals novel sperm competition proteins.</title>
        <authorList>
            <person name="Yin D."/>
            <person name="Schwarz E.M."/>
            <person name="Thomas C.G."/>
            <person name="Felde R.L."/>
            <person name="Korf I.F."/>
            <person name="Cutter A.D."/>
            <person name="Schartner C.M."/>
            <person name="Ralston E.J."/>
            <person name="Meyer B.J."/>
            <person name="Haag E.S."/>
        </authorList>
    </citation>
    <scope>NUCLEOTIDE SEQUENCE [LARGE SCALE GENOMIC DNA]</scope>
    <source>
        <strain evidence="4">JU1422</strain>
    </source>
</reference>
<accession>A0A2G5SUI6</accession>
<dbReference type="PANTHER" id="PTHR39381:SF2">
    <property type="entry name" value="NEUROPEPTIDE-LIKE PROTEIN"/>
    <property type="match status" value="1"/>
</dbReference>
<protein>
    <submittedName>
        <fullName evidence="3">Uncharacterized protein</fullName>
    </submittedName>
</protein>
<evidence type="ECO:0000256" key="2">
    <source>
        <dbReference type="SAM" id="SignalP"/>
    </source>
</evidence>
<name>A0A2G5SUI6_9PELO</name>
<dbReference type="PANTHER" id="PTHR39381">
    <property type="entry name" value="PROTEIN CBG14825-RELATED"/>
    <property type="match status" value="1"/>
</dbReference>
<sequence length="110" mass="12874">MVITSSATMNSFAVFLAFAMLLATALAGPGGNRYGWPSSYERFLEKQGVWDYNRHDVRDNYRRRGGYERDLNNLYDDWRRQTHWGQNDYRSNRFNQPSGGYGRYGFPEGK</sequence>
<gene>
    <name evidence="3" type="primary">Cnig_chr_X.g24437</name>
    <name evidence="3" type="ORF">B9Z55_024437</name>
</gene>
<keyword evidence="4" id="KW-1185">Reference proteome</keyword>
<evidence type="ECO:0000256" key="1">
    <source>
        <dbReference type="SAM" id="MobiDB-lite"/>
    </source>
</evidence>
<comment type="caution">
    <text evidence="3">The sequence shown here is derived from an EMBL/GenBank/DDBJ whole genome shotgun (WGS) entry which is preliminary data.</text>
</comment>
<dbReference type="Proteomes" id="UP000230233">
    <property type="component" value="Chromosome X"/>
</dbReference>
<feature type="region of interest" description="Disordered" evidence="1">
    <location>
        <begin position="88"/>
        <end position="110"/>
    </location>
</feature>
<dbReference type="STRING" id="1611254.A0A2G5SUI6"/>
<evidence type="ECO:0000313" key="3">
    <source>
        <dbReference type="EMBL" id="PIC18599.1"/>
    </source>
</evidence>
<proteinExistence type="predicted"/>
<feature type="chain" id="PRO_5013680498" evidence="2">
    <location>
        <begin position="28"/>
        <end position="110"/>
    </location>
</feature>
<dbReference type="EMBL" id="PDUG01000006">
    <property type="protein sequence ID" value="PIC18599.1"/>
    <property type="molecule type" value="Genomic_DNA"/>
</dbReference>